<dbReference type="Proteomes" id="UP001222027">
    <property type="component" value="Unassembled WGS sequence"/>
</dbReference>
<proteinExistence type="predicted"/>
<feature type="region of interest" description="Disordered" evidence="1">
    <location>
        <begin position="122"/>
        <end position="145"/>
    </location>
</feature>
<reference evidence="2 3" key="1">
    <citation type="submission" date="2022-12" db="EMBL/GenBank/DDBJ databases">
        <title>Chromosome-scale assembly of the Ensete ventricosum genome.</title>
        <authorList>
            <person name="Dussert Y."/>
            <person name="Stocks J."/>
            <person name="Wendawek A."/>
            <person name="Woldeyes F."/>
            <person name="Nichols R.A."/>
            <person name="Borrell J.S."/>
        </authorList>
    </citation>
    <scope>NUCLEOTIDE SEQUENCE [LARGE SCALE GENOMIC DNA]</scope>
    <source>
        <strain evidence="3">cv. Maze</strain>
        <tissue evidence="2">Seeds</tissue>
    </source>
</reference>
<dbReference type="AlphaFoldDB" id="A0AAV8RUZ5"/>
<organism evidence="2 3">
    <name type="scientific">Ensete ventricosum</name>
    <name type="common">Abyssinian banana</name>
    <name type="synonym">Musa ensete</name>
    <dbReference type="NCBI Taxonomy" id="4639"/>
    <lineage>
        <taxon>Eukaryota</taxon>
        <taxon>Viridiplantae</taxon>
        <taxon>Streptophyta</taxon>
        <taxon>Embryophyta</taxon>
        <taxon>Tracheophyta</taxon>
        <taxon>Spermatophyta</taxon>
        <taxon>Magnoliopsida</taxon>
        <taxon>Liliopsida</taxon>
        <taxon>Zingiberales</taxon>
        <taxon>Musaceae</taxon>
        <taxon>Ensete</taxon>
    </lineage>
</organism>
<sequence>MHTLSPLAQLTPPSSTSWPPLATLCLSSLYFWLCHHSSRFLQHEEEQKLERVVGRKSIDFAGGPTGRFSNGYTIVDEIGFRPRHLPNRFLCSPDRASSLGELSFKLRVSISCPVFASRSRGLGSSLAPPGSLGVSLDPSPGGMNI</sequence>
<accession>A0AAV8RUZ5</accession>
<dbReference type="EMBL" id="JAQQAF010000002">
    <property type="protein sequence ID" value="KAJ8506760.1"/>
    <property type="molecule type" value="Genomic_DNA"/>
</dbReference>
<evidence type="ECO:0000313" key="2">
    <source>
        <dbReference type="EMBL" id="KAJ8506760.1"/>
    </source>
</evidence>
<name>A0AAV8RUZ5_ENSVE</name>
<protein>
    <submittedName>
        <fullName evidence="2">Uncharacterized protein</fullName>
    </submittedName>
</protein>
<evidence type="ECO:0000313" key="3">
    <source>
        <dbReference type="Proteomes" id="UP001222027"/>
    </source>
</evidence>
<evidence type="ECO:0000256" key="1">
    <source>
        <dbReference type="SAM" id="MobiDB-lite"/>
    </source>
</evidence>
<comment type="caution">
    <text evidence="2">The sequence shown here is derived from an EMBL/GenBank/DDBJ whole genome shotgun (WGS) entry which is preliminary data.</text>
</comment>
<gene>
    <name evidence="2" type="ORF">OPV22_007646</name>
</gene>
<keyword evidence="3" id="KW-1185">Reference proteome</keyword>